<dbReference type="Gene3D" id="3.40.1090.10">
    <property type="entry name" value="Cytosolic phospholipase A2 catalytic domain"/>
    <property type="match status" value="1"/>
</dbReference>
<dbReference type="KEGG" id="ful:C4N20_03110"/>
<dbReference type="EMBL" id="LS483487">
    <property type="protein sequence ID" value="SQJ10908.1"/>
    <property type="molecule type" value="Genomic_DNA"/>
</dbReference>
<dbReference type="Proteomes" id="UP000249008">
    <property type="component" value="Chromosome 1"/>
</dbReference>
<organism evidence="4 5">
    <name type="scientific">Fusobacterium ulcerans</name>
    <dbReference type="NCBI Taxonomy" id="861"/>
    <lineage>
        <taxon>Bacteria</taxon>
        <taxon>Fusobacteriati</taxon>
        <taxon>Fusobacteriota</taxon>
        <taxon>Fusobacteriia</taxon>
        <taxon>Fusobacteriales</taxon>
        <taxon>Fusobacteriaceae</taxon>
        <taxon>Fusobacterium</taxon>
    </lineage>
</organism>
<dbReference type="RefSeq" id="WP_005980964.1">
    <property type="nucleotide sequence ID" value="NZ_CABKNW010000005.1"/>
</dbReference>
<reference evidence="4 5" key="1">
    <citation type="submission" date="2018-06" db="EMBL/GenBank/DDBJ databases">
        <authorList>
            <consortium name="Pathogen Informatics"/>
            <person name="Doyle S."/>
        </authorList>
    </citation>
    <scope>NUCLEOTIDE SEQUENCE [LARGE SCALE GENOMIC DNA]</scope>
    <source>
        <strain evidence="4 5">NCTC12112</strain>
    </source>
</reference>
<dbReference type="InterPro" id="IPR002641">
    <property type="entry name" value="PNPLA_dom"/>
</dbReference>
<dbReference type="GO" id="GO:0006629">
    <property type="term" value="P:lipid metabolic process"/>
    <property type="evidence" value="ECO:0007669"/>
    <property type="project" value="UniProtKB-KW"/>
</dbReference>
<dbReference type="PROSITE" id="PS51635">
    <property type="entry name" value="PNPLA"/>
    <property type="match status" value="1"/>
</dbReference>
<dbReference type="SUPFAM" id="SSF52151">
    <property type="entry name" value="FabD/lysophospholipase-like"/>
    <property type="match status" value="1"/>
</dbReference>
<evidence type="ECO:0000256" key="1">
    <source>
        <dbReference type="ARBA" id="ARBA00023098"/>
    </source>
</evidence>
<name>A0AAX2JD49_9FUSO</name>
<sequence length="371" mass="42795">MEKLQKYKRAVIFSGGGSRFAIYGGIFSAMEDRGYIPDLIIGTCGGAMASAIINSFETNNERKEYMKSLELYNFIKSLKLTKEKMLYRIGIDCKLRELRKNLYIENIFDKYLVDIPEDLEKYLPSLNRQKNSITGTAIIGSKILFSKDETGKKCENRKLYQKIIFTDKKTEKLLKDELYRNSKIFQKSTIMEKTAVMTDVDLLKAARISASDMFYTKPVLYNGEYFAGGAVDLIPIELAKILADEVVLELKQEYDKVEDSSVRSVLGYSGNERLREIHDSYGDYWIDTSDVPKKLKGHYVTAKLNLFKLQVELSVPDDYEKFKNDVELQWKYGYERTVEALSNKKNNKENMRNKNIYNTSETLRKMNTGGV</sequence>
<proteinExistence type="predicted"/>
<evidence type="ECO:0000313" key="4">
    <source>
        <dbReference type="EMBL" id="SQJ10908.1"/>
    </source>
</evidence>
<feature type="domain" description="PNPLA" evidence="3">
    <location>
        <begin position="11"/>
        <end position="240"/>
    </location>
</feature>
<evidence type="ECO:0000259" key="3">
    <source>
        <dbReference type="PROSITE" id="PS51635"/>
    </source>
</evidence>
<dbReference type="AlphaFoldDB" id="A0AAX2JD49"/>
<gene>
    <name evidence="4" type="ORF">NCTC12112_02505</name>
</gene>
<keyword evidence="1" id="KW-0443">Lipid metabolism</keyword>
<dbReference type="InterPro" id="IPR016035">
    <property type="entry name" value="Acyl_Trfase/lysoPLipase"/>
</dbReference>
<protein>
    <submittedName>
        <fullName evidence="4">Patatin-like phospholipase</fullName>
    </submittedName>
</protein>
<evidence type="ECO:0000256" key="2">
    <source>
        <dbReference type="PROSITE-ProRule" id="PRU01161"/>
    </source>
</evidence>
<dbReference type="Pfam" id="PF01734">
    <property type="entry name" value="Patatin"/>
    <property type="match status" value="1"/>
</dbReference>
<comment type="caution">
    <text evidence="2">Lacks conserved residue(s) required for the propagation of feature annotation.</text>
</comment>
<evidence type="ECO:0000313" key="5">
    <source>
        <dbReference type="Proteomes" id="UP000249008"/>
    </source>
</evidence>
<accession>A0AAX2JD49</accession>
<dbReference type="GeneID" id="78453785"/>